<dbReference type="EMBL" id="JAQIZZ010000005">
    <property type="protein sequence ID" value="KAJ5541754.1"/>
    <property type="molecule type" value="Genomic_DNA"/>
</dbReference>
<comment type="caution">
    <text evidence="6">The sequence shown here is derived from an EMBL/GenBank/DDBJ whole genome shotgun (WGS) entry which is preliminary data.</text>
</comment>
<evidence type="ECO:0000256" key="4">
    <source>
        <dbReference type="PROSITE-ProRule" id="PRU00175"/>
    </source>
</evidence>
<dbReference type="SMART" id="SM00184">
    <property type="entry name" value="RING"/>
    <property type="match status" value="1"/>
</dbReference>
<evidence type="ECO:0000256" key="3">
    <source>
        <dbReference type="ARBA" id="ARBA00022833"/>
    </source>
</evidence>
<accession>A0AAD6GFN9</accession>
<reference evidence="6 7" key="1">
    <citation type="journal article" date="2023" name="IMA Fungus">
        <title>Comparative genomic study of the Penicillium genus elucidates a diverse pangenome and 15 lateral gene transfer events.</title>
        <authorList>
            <person name="Petersen C."/>
            <person name="Sorensen T."/>
            <person name="Nielsen M.R."/>
            <person name="Sondergaard T.E."/>
            <person name="Sorensen J.L."/>
            <person name="Fitzpatrick D.A."/>
            <person name="Frisvad J.C."/>
            <person name="Nielsen K.L."/>
        </authorList>
    </citation>
    <scope>NUCLEOTIDE SEQUENCE [LARGE SCALE GENOMIC DNA]</scope>
    <source>
        <strain evidence="6 7">IBT 35679</strain>
    </source>
</reference>
<dbReference type="InterPro" id="IPR001841">
    <property type="entry name" value="Znf_RING"/>
</dbReference>
<feature type="domain" description="RING-type" evidence="5">
    <location>
        <begin position="137"/>
        <end position="178"/>
    </location>
</feature>
<dbReference type="GO" id="GO:0005789">
    <property type="term" value="C:endoplasmic reticulum membrane"/>
    <property type="evidence" value="ECO:0007669"/>
    <property type="project" value="UniProtKB-SubCell"/>
</dbReference>
<gene>
    <name evidence="6" type="ORF">N7494_006830</name>
</gene>
<dbReference type="PANTHER" id="PTHR22763:SF184">
    <property type="entry name" value="E3 UBIQUITIN-PROTEIN LIGASE SYNOVIOLIN"/>
    <property type="match status" value="1"/>
</dbReference>
<keyword evidence="2 4" id="KW-0863">Zinc-finger</keyword>
<dbReference type="PANTHER" id="PTHR22763">
    <property type="entry name" value="RING ZINC FINGER PROTEIN"/>
    <property type="match status" value="1"/>
</dbReference>
<dbReference type="InterPro" id="IPR050731">
    <property type="entry name" value="HRD1_E3_ubiq-ligases"/>
</dbReference>
<organism evidence="6 7">
    <name type="scientific">Penicillium frequentans</name>
    <dbReference type="NCBI Taxonomy" id="3151616"/>
    <lineage>
        <taxon>Eukaryota</taxon>
        <taxon>Fungi</taxon>
        <taxon>Dikarya</taxon>
        <taxon>Ascomycota</taxon>
        <taxon>Pezizomycotina</taxon>
        <taxon>Eurotiomycetes</taxon>
        <taxon>Eurotiomycetidae</taxon>
        <taxon>Eurotiales</taxon>
        <taxon>Aspergillaceae</taxon>
        <taxon>Penicillium</taxon>
    </lineage>
</organism>
<dbReference type="Pfam" id="PF13639">
    <property type="entry name" value="zf-RING_2"/>
    <property type="match status" value="1"/>
</dbReference>
<dbReference type="SUPFAM" id="SSF57850">
    <property type="entry name" value="RING/U-box"/>
    <property type="match status" value="1"/>
</dbReference>
<dbReference type="GO" id="GO:0008270">
    <property type="term" value="F:zinc ion binding"/>
    <property type="evidence" value="ECO:0007669"/>
    <property type="project" value="UniProtKB-KW"/>
</dbReference>
<evidence type="ECO:0000313" key="7">
    <source>
        <dbReference type="Proteomes" id="UP001220324"/>
    </source>
</evidence>
<evidence type="ECO:0000256" key="1">
    <source>
        <dbReference type="ARBA" id="ARBA00022723"/>
    </source>
</evidence>
<dbReference type="InterPro" id="IPR013083">
    <property type="entry name" value="Znf_RING/FYVE/PHD"/>
</dbReference>
<protein>
    <recommendedName>
        <fullName evidence="5">RING-type domain-containing protein</fullName>
    </recommendedName>
</protein>
<keyword evidence="3" id="KW-0862">Zinc</keyword>
<keyword evidence="7" id="KW-1185">Reference proteome</keyword>
<evidence type="ECO:0000259" key="5">
    <source>
        <dbReference type="PROSITE" id="PS50089"/>
    </source>
</evidence>
<proteinExistence type="predicted"/>
<keyword evidence="1" id="KW-0479">Metal-binding</keyword>
<name>A0AAD6GFN9_9EURO</name>
<dbReference type="PROSITE" id="PS50089">
    <property type="entry name" value="ZF_RING_2"/>
    <property type="match status" value="1"/>
</dbReference>
<dbReference type="GO" id="GO:0043161">
    <property type="term" value="P:proteasome-mediated ubiquitin-dependent protein catabolic process"/>
    <property type="evidence" value="ECO:0007669"/>
    <property type="project" value="TreeGrafter"/>
</dbReference>
<dbReference type="GO" id="GO:0036503">
    <property type="term" value="P:ERAD pathway"/>
    <property type="evidence" value="ECO:0007669"/>
    <property type="project" value="TreeGrafter"/>
</dbReference>
<dbReference type="Proteomes" id="UP001220324">
    <property type="component" value="Unassembled WGS sequence"/>
</dbReference>
<dbReference type="Gene3D" id="3.30.40.10">
    <property type="entry name" value="Zinc/RING finger domain, C3HC4 (zinc finger)"/>
    <property type="match status" value="1"/>
</dbReference>
<evidence type="ECO:0000313" key="6">
    <source>
        <dbReference type="EMBL" id="KAJ5541754.1"/>
    </source>
</evidence>
<dbReference type="AlphaFoldDB" id="A0AAD6GFN9"/>
<sequence length="189" mass="21879">MSISYEAQNRPQLIQEAIDNLFVEFGATVENRDWAIEQTQQSEESCVVQVLRDYENGAFPNGRVILAHDGEFIVLKIPRRPLPPNATGPISEREITPSDILIDLQAYQTWRLNPSEHLPRKPLYEVVEVSKDENRTCSICYELVSPHLEVIILPCGHWFEWCCIQSWFERSFTCPMCRANVLESSIYYT</sequence>
<evidence type="ECO:0000256" key="2">
    <source>
        <dbReference type="ARBA" id="ARBA00022771"/>
    </source>
</evidence>
<dbReference type="GO" id="GO:0061630">
    <property type="term" value="F:ubiquitin protein ligase activity"/>
    <property type="evidence" value="ECO:0007669"/>
    <property type="project" value="UniProtKB-EC"/>
</dbReference>